<accession>A0ABT8F223</accession>
<keyword evidence="3" id="KW-1003">Cell membrane</keyword>
<feature type="transmembrane region" description="Helical" evidence="7">
    <location>
        <begin position="105"/>
        <end position="125"/>
    </location>
</feature>
<feature type="transmembrane region" description="Helical" evidence="7">
    <location>
        <begin position="12"/>
        <end position="30"/>
    </location>
</feature>
<evidence type="ECO:0000256" key="6">
    <source>
        <dbReference type="ARBA" id="ARBA00023136"/>
    </source>
</evidence>
<comment type="subcellular location">
    <subcellularLocation>
        <location evidence="1 7">Cell membrane</location>
        <topology evidence="1 7">Multi-pass membrane protein</topology>
    </subcellularLocation>
</comment>
<name>A0ABT8F223_9BACT</name>
<evidence type="ECO:0000256" key="2">
    <source>
        <dbReference type="ARBA" id="ARBA00009784"/>
    </source>
</evidence>
<proteinExistence type="inferred from homology"/>
<protein>
    <recommendedName>
        <fullName evidence="7">UPF0056 membrane protein</fullName>
    </recommendedName>
</protein>
<dbReference type="InterPro" id="IPR002771">
    <property type="entry name" value="Multi_antbiot-R_MarC"/>
</dbReference>
<evidence type="ECO:0000256" key="7">
    <source>
        <dbReference type="RuleBase" id="RU362048"/>
    </source>
</evidence>
<comment type="caution">
    <text evidence="8">The sequence shown here is derived from an EMBL/GenBank/DDBJ whole genome shotgun (WGS) entry which is preliminary data.</text>
</comment>
<feature type="transmembrane region" description="Helical" evidence="7">
    <location>
        <begin position="131"/>
        <end position="149"/>
    </location>
</feature>
<comment type="similarity">
    <text evidence="2 7">Belongs to the UPF0056 (MarC) family.</text>
</comment>
<dbReference type="EMBL" id="JAUHJS010000001">
    <property type="protein sequence ID" value="MDN4164289.1"/>
    <property type="molecule type" value="Genomic_DNA"/>
</dbReference>
<dbReference type="PANTHER" id="PTHR33508:SF1">
    <property type="entry name" value="UPF0056 MEMBRANE PROTEIN YHCE"/>
    <property type="match status" value="1"/>
</dbReference>
<evidence type="ECO:0000256" key="4">
    <source>
        <dbReference type="ARBA" id="ARBA00022692"/>
    </source>
</evidence>
<sequence length="190" mass="20713">MFQFKEILSVSLILFSVIDILGSIPIIIDLRKKAGHIQSEKATLVAGIIMVVFLFLGESILGLLGLDVASFAVAGSIILFILGMEMILGRDFFRSHESEASSSSIVPLAFPLIAGAGTMTTILSLRAEYSVNNILVGIFLNLVFVYLVLKSSNWIEQKIGKGGYNVLRKVFGVILIAIAVKLFKNNFLVF</sequence>
<dbReference type="Proteomes" id="UP001168552">
    <property type="component" value="Unassembled WGS sequence"/>
</dbReference>
<evidence type="ECO:0000256" key="5">
    <source>
        <dbReference type="ARBA" id="ARBA00022989"/>
    </source>
</evidence>
<dbReference type="RefSeq" id="WP_320002815.1">
    <property type="nucleotide sequence ID" value="NZ_JAUHJS010000001.1"/>
</dbReference>
<evidence type="ECO:0000313" key="9">
    <source>
        <dbReference type="Proteomes" id="UP001168552"/>
    </source>
</evidence>
<organism evidence="8 9">
    <name type="scientific">Shiella aurantiaca</name>
    <dbReference type="NCBI Taxonomy" id="3058365"/>
    <lineage>
        <taxon>Bacteria</taxon>
        <taxon>Pseudomonadati</taxon>
        <taxon>Bacteroidota</taxon>
        <taxon>Cytophagia</taxon>
        <taxon>Cytophagales</taxon>
        <taxon>Shiellaceae</taxon>
        <taxon>Shiella</taxon>
    </lineage>
</organism>
<gene>
    <name evidence="8" type="ORF">QWY31_02185</name>
</gene>
<keyword evidence="6 7" id="KW-0472">Membrane</keyword>
<evidence type="ECO:0000256" key="3">
    <source>
        <dbReference type="ARBA" id="ARBA00022475"/>
    </source>
</evidence>
<keyword evidence="4 7" id="KW-0812">Transmembrane</keyword>
<evidence type="ECO:0000256" key="1">
    <source>
        <dbReference type="ARBA" id="ARBA00004651"/>
    </source>
</evidence>
<keyword evidence="5 7" id="KW-1133">Transmembrane helix</keyword>
<feature type="transmembrane region" description="Helical" evidence="7">
    <location>
        <begin position="170"/>
        <end position="189"/>
    </location>
</feature>
<feature type="transmembrane region" description="Helical" evidence="7">
    <location>
        <begin position="71"/>
        <end position="93"/>
    </location>
</feature>
<reference evidence="8" key="1">
    <citation type="submission" date="2023-06" db="EMBL/GenBank/DDBJ databases">
        <title>Cytophagales bacterium Strain LB-30, isolated from soil.</title>
        <authorList>
            <person name="Liu B."/>
        </authorList>
    </citation>
    <scope>NUCLEOTIDE SEQUENCE</scope>
    <source>
        <strain evidence="8">LB-30</strain>
    </source>
</reference>
<dbReference type="PANTHER" id="PTHR33508">
    <property type="entry name" value="UPF0056 MEMBRANE PROTEIN YHCE"/>
    <property type="match status" value="1"/>
</dbReference>
<feature type="transmembrane region" description="Helical" evidence="7">
    <location>
        <begin position="42"/>
        <end position="65"/>
    </location>
</feature>
<evidence type="ECO:0000313" key="8">
    <source>
        <dbReference type="EMBL" id="MDN4164289.1"/>
    </source>
</evidence>
<dbReference type="Pfam" id="PF01914">
    <property type="entry name" value="MarC"/>
    <property type="match status" value="1"/>
</dbReference>
<dbReference type="NCBIfam" id="TIGR00427">
    <property type="entry name" value="NAAT family transporter"/>
    <property type="match status" value="1"/>
</dbReference>
<keyword evidence="9" id="KW-1185">Reference proteome</keyword>